<dbReference type="InterPro" id="IPR018608">
    <property type="entry name" value="Gti1/Pac2"/>
</dbReference>
<feature type="compositionally biased region" description="Pro residues" evidence="1">
    <location>
        <begin position="387"/>
        <end position="397"/>
    </location>
</feature>
<feature type="region of interest" description="Disordered" evidence="1">
    <location>
        <begin position="528"/>
        <end position="580"/>
    </location>
</feature>
<dbReference type="PANTHER" id="PTHR28027:SF1">
    <property type="entry name" value="CAMP INDEPENDENT REGULATORY PROTEIN (AFU_ORTHOLOGUE AFUA_3G09640)"/>
    <property type="match status" value="1"/>
</dbReference>
<dbReference type="OMA" id="PAYAWPP"/>
<reference evidence="4" key="1">
    <citation type="journal article" date="2005" name="Nature">
        <title>Sequencing of Aspergillus nidulans and comparative analysis with A. fumigatus and A. oryzae.</title>
        <authorList>
            <person name="Galagan J.E."/>
            <person name="Calvo S.E."/>
            <person name="Cuomo C."/>
            <person name="Ma L.J."/>
            <person name="Wortman J.R."/>
            <person name="Batzoglou S."/>
            <person name="Lee S.I."/>
            <person name="Basturkmen M."/>
            <person name="Spevak C.C."/>
            <person name="Clutterbuck J."/>
            <person name="Kapitonov V."/>
            <person name="Jurka J."/>
            <person name="Scazzocchio C."/>
            <person name="Farman M."/>
            <person name="Butler J."/>
            <person name="Purcell S."/>
            <person name="Harris S."/>
            <person name="Braus G.H."/>
            <person name="Draht O."/>
            <person name="Busch S."/>
            <person name="D'Enfert C."/>
            <person name="Bouchier C."/>
            <person name="Goldman G.H."/>
            <person name="Bell-Pedersen D."/>
            <person name="Griffiths-Jones S."/>
            <person name="Doonan J.H."/>
            <person name="Yu J."/>
            <person name="Vienken K."/>
            <person name="Pain A."/>
            <person name="Freitag M."/>
            <person name="Selker E.U."/>
            <person name="Archer D.B."/>
            <person name="Penalva M.A."/>
            <person name="Oakley B.R."/>
            <person name="Momany M."/>
            <person name="Tanaka T."/>
            <person name="Kumagai T."/>
            <person name="Asai K."/>
            <person name="Machida M."/>
            <person name="Nierman W.C."/>
            <person name="Denning D.W."/>
            <person name="Caddick M."/>
            <person name="Hynes M."/>
            <person name="Paoletti M."/>
            <person name="Fischer R."/>
            <person name="Miller B."/>
            <person name="Dyer P."/>
            <person name="Sachs M.S."/>
            <person name="Osmani S.A."/>
            <person name="Birren B.W."/>
        </authorList>
    </citation>
    <scope>NUCLEOTIDE SEQUENCE [LARGE SCALE GENOMIC DNA]</scope>
    <source>
        <strain evidence="4">FGSC A4 / ATCC 38163 / CBS 112.46 / NRRL 194 / M139</strain>
    </source>
</reference>
<dbReference type="OrthoDB" id="5572844at2759"/>
<evidence type="ECO:0000313" key="4">
    <source>
        <dbReference type="Proteomes" id="UP000000560"/>
    </source>
</evidence>
<evidence type="ECO:0000256" key="2">
    <source>
        <dbReference type="SAM" id="Phobius"/>
    </source>
</evidence>
<dbReference type="GeneID" id="2874065"/>
<name>Q5B8Q6_EMENI</name>
<feature type="compositionally biased region" description="Polar residues" evidence="1">
    <location>
        <begin position="301"/>
        <end position="310"/>
    </location>
</feature>
<gene>
    <name evidence="3" type="ORF">ANIA_03074</name>
</gene>
<dbReference type="PANTHER" id="PTHR28027">
    <property type="entry name" value="TRANSCRIPTIONAL REGULATOR MIT1"/>
    <property type="match status" value="1"/>
</dbReference>
<dbReference type="RefSeq" id="XP_660678.1">
    <property type="nucleotide sequence ID" value="XM_655586.1"/>
</dbReference>
<dbReference type="Pfam" id="PF09729">
    <property type="entry name" value="Gti1_Pac2"/>
    <property type="match status" value="1"/>
</dbReference>
<dbReference type="InParanoid" id="Q5B8Q6"/>
<feature type="region of interest" description="Disordered" evidence="1">
    <location>
        <begin position="381"/>
        <end position="402"/>
    </location>
</feature>
<accession>C8VIP8</accession>
<keyword evidence="2" id="KW-0812">Transmembrane</keyword>
<feature type="compositionally biased region" description="Pro residues" evidence="1">
    <location>
        <begin position="486"/>
        <end position="504"/>
    </location>
</feature>
<dbReference type="eggNOG" id="KOG4476">
    <property type="taxonomic scope" value="Eukaryota"/>
</dbReference>
<dbReference type="STRING" id="227321.Q5B8Q6"/>
<dbReference type="Proteomes" id="UP000000560">
    <property type="component" value="Chromosome VI"/>
</dbReference>
<protein>
    <submittedName>
        <fullName evidence="3">Camp independent regulatory protein (AFU_orthologue AFUA_3G09640)</fullName>
    </submittedName>
</protein>
<feature type="transmembrane region" description="Helical" evidence="2">
    <location>
        <begin position="26"/>
        <end position="54"/>
    </location>
</feature>
<feature type="region of interest" description="Disordered" evidence="1">
    <location>
        <begin position="434"/>
        <end position="514"/>
    </location>
</feature>
<evidence type="ECO:0000256" key="1">
    <source>
        <dbReference type="SAM" id="MobiDB-lite"/>
    </source>
</evidence>
<dbReference type="KEGG" id="ani:ANIA_03074"/>
<keyword evidence="2" id="KW-0472">Membrane</keyword>
<feature type="compositionally biased region" description="Polar residues" evidence="1">
    <location>
        <begin position="207"/>
        <end position="216"/>
    </location>
</feature>
<accession>Q5B8Q6</accession>
<reference evidence="4" key="2">
    <citation type="journal article" date="2009" name="Fungal Genet. Biol.">
        <title>The 2008 update of the Aspergillus nidulans genome annotation: a community effort.</title>
        <authorList>
            <person name="Wortman J.R."/>
            <person name="Gilsenan J.M."/>
            <person name="Joardar V."/>
            <person name="Deegan J."/>
            <person name="Clutterbuck J."/>
            <person name="Andersen M.R."/>
            <person name="Archer D."/>
            <person name="Bencina M."/>
            <person name="Braus G."/>
            <person name="Coutinho P."/>
            <person name="von Dohren H."/>
            <person name="Doonan J."/>
            <person name="Driessen A.J."/>
            <person name="Durek P."/>
            <person name="Espeso E."/>
            <person name="Fekete E."/>
            <person name="Flipphi M."/>
            <person name="Estrada C.G."/>
            <person name="Geysens S."/>
            <person name="Goldman G."/>
            <person name="de Groot P.W."/>
            <person name="Hansen K."/>
            <person name="Harris S.D."/>
            <person name="Heinekamp T."/>
            <person name="Helmstaedt K."/>
            <person name="Henrissat B."/>
            <person name="Hofmann G."/>
            <person name="Homan T."/>
            <person name="Horio T."/>
            <person name="Horiuchi H."/>
            <person name="James S."/>
            <person name="Jones M."/>
            <person name="Karaffa L."/>
            <person name="Karanyi Z."/>
            <person name="Kato M."/>
            <person name="Keller N."/>
            <person name="Kelly D.E."/>
            <person name="Kiel J.A."/>
            <person name="Kim J.M."/>
            <person name="van der Klei I.J."/>
            <person name="Klis F.M."/>
            <person name="Kovalchuk A."/>
            <person name="Krasevec N."/>
            <person name="Kubicek C.P."/>
            <person name="Liu B."/>
            <person name="Maccabe A."/>
            <person name="Meyer V."/>
            <person name="Mirabito P."/>
            <person name="Miskei M."/>
            <person name="Mos M."/>
            <person name="Mullins J."/>
            <person name="Nelson D.R."/>
            <person name="Nielsen J."/>
            <person name="Oakley B.R."/>
            <person name="Osmani S.A."/>
            <person name="Pakula T."/>
            <person name="Paszewski A."/>
            <person name="Paulsen I."/>
            <person name="Pilsyk S."/>
            <person name="Pocsi I."/>
            <person name="Punt P.J."/>
            <person name="Ram A.F."/>
            <person name="Ren Q."/>
            <person name="Robellet X."/>
            <person name="Robson G."/>
            <person name="Seiboth B."/>
            <person name="van Solingen P."/>
            <person name="Specht T."/>
            <person name="Sun J."/>
            <person name="Taheri-Talesh N."/>
            <person name="Takeshita N."/>
            <person name="Ussery D."/>
            <person name="vanKuyk P.A."/>
            <person name="Visser H."/>
            <person name="van de Vondervoort P.J."/>
            <person name="de Vries R.P."/>
            <person name="Walton J."/>
            <person name="Xiang X."/>
            <person name="Xiong Y."/>
            <person name="Zeng A.P."/>
            <person name="Brandt B.W."/>
            <person name="Cornell M.J."/>
            <person name="van den Hondel C.A."/>
            <person name="Visser J."/>
            <person name="Oliver S.G."/>
            <person name="Turner G."/>
        </authorList>
    </citation>
    <scope>GENOME REANNOTATION</scope>
    <source>
        <strain evidence="4">FGSC A4 / ATCC 38163 / CBS 112.46 / NRRL 194 / M139</strain>
    </source>
</reference>
<feature type="compositionally biased region" description="Basic and acidic residues" evidence="1">
    <location>
        <begin position="224"/>
        <end position="245"/>
    </location>
</feature>
<feature type="region of interest" description="Disordered" evidence="1">
    <location>
        <begin position="297"/>
        <end position="342"/>
    </location>
</feature>
<dbReference type="AlphaFoldDB" id="Q5B8Q6"/>
<feature type="region of interest" description="Disordered" evidence="1">
    <location>
        <begin position="201"/>
        <end position="245"/>
    </location>
</feature>
<keyword evidence="4" id="KW-1185">Reference proteome</keyword>
<keyword evidence="2" id="KW-1133">Transmembrane helix</keyword>
<dbReference type="EMBL" id="BN001306">
    <property type="protein sequence ID" value="CBF83455.1"/>
    <property type="molecule type" value="Genomic_DNA"/>
</dbReference>
<organism evidence="3 4">
    <name type="scientific">Emericella nidulans (strain FGSC A4 / ATCC 38163 / CBS 112.46 / NRRL 194 / M139)</name>
    <name type="common">Aspergillus nidulans</name>
    <dbReference type="NCBI Taxonomy" id="227321"/>
    <lineage>
        <taxon>Eukaryota</taxon>
        <taxon>Fungi</taxon>
        <taxon>Dikarya</taxon>
        <taxon>Ascomycota</taxon>
        <taxon>Pezizomycotina</taxon>
        <taxon>Eurotiomycetes</taxon>
        <taxon>Eurotiomycetidae</taxon>
        <taxon>Eurotiales</taxon>
        <taxon>Aspergillaceae</taxon>
        <taxon>Aspergillus</taxon>
        <taxon>Aspergillus subgen. Nidulantes</taxon>
    </lineage>
</organism>
<dbReference type="HOGENOM" id="CLU_027883_0_0_1"/>
<feature type="compositionally biased region" description="Low complexity" evidence="1">
    <location>
        <begin position="540"/>
        <end position="565"/>
    </location>
</feature>
<feature type="compositionally biased region" description="Pro residues" evidence="1">
    <location>
        <begin position="323"/>
        <end position="333"/>
    </location>
</feature>
<proteinExistence type="predicted"/>
<dbReference type="GO" id="GO:0003677">
    <property type="term" value="F:DNA binding"/>
    <property type="evidence" value="ECO:0000318"/>
    <property type="project" value="GO_Central"/>
</dbReference>
<sequence>MGIIARRLPHLGSYVHKWWGVNYHKLCVVGLAPPALILARILTFLTFSTLLLFFPTVISFCLPHPLPPELSLHQFSRSPLFAQHLFIKQPDFPIFTIFEYSTPPVALKSSAVSGSYHRSWMETYHGHVRTPADAIILFEACRIGLLPRVQRRLSEKERQLIQSGSVFVWDEREAGMRRWTDGKSWSASRVSGSFLTYREMEGKRGGTSVSTQSTRAGKTPDSARGSDDDRGEGLDDGPDGYRYKPDGLMKQSFSITTSTGQHLHLISYYSRSHPNAANLLQPSTDPALRSVRPQKGLYPESTVNDQQNLPVVTRGPMTGAPYAVPPPPPPPQHHPMAAAYARSGAAHPQSYAPGYAWPPTPLGTPPAVPIHYPAYISPHHPPQYHALPPPPQQPGLPPGYDRAVYDRVVHPLEGQIPLPPHLIPQGSIIIPARSPRVIAEPTPPEYGPDRRASPRIPPPHPHSSPHANGASIPPPTTRSPRVPSQALPPPGALSIPPPNPPSRPPSETSGTVVPSINVLMNSTPAALPSISAAVPPPSLAPAGSGAPASSPAPATAAAASNGRPADGPRDIPSDKIGFGGEDMRALRQLDRVFKA</sequence>
<evidence type="ECO:0000313" key="3">
    <source>
        <dbReference type="EMBL" id="CBF83455.1"/>
    </source>
</evidence>